<organism evidence="2 3">
    <name type="scientific">Azospirillum melinis</name>
    <dbReference type="NCBI Taxonomy" id="328839"/>
    <lineage>
        <taxon>Bacteria</taxon>
        <taxon>Pseudomonadati</taxon>
        <taxon>Pseudomonadota</taxon>
        <taxon>Alphaproteobacteria</taxon>
        <taxon>Rhodospirillales</taxon>
        <taxon>Azospirillaceae</taxon>
        <taxon>Azospirillum</taxon>
    </lineage>
</organism>
<dbReference type="RefSeq" id="WP_174471003.1">
    <property type="nucleotide sequence ID" value="NZ_JAGINN010000002.1"/>
</dbReference>
<name>A0ABX2KGG1_9PROT</name>
<evidence type="ECO:0000259" key="1">
    <source>
        <dbReference type="Pfam" id="PF13546"/>
    </source>
</evidence>
<proteinExistence type="predicted"/>
<dbReference type="Pfam" id="PF13546">
    <property type="entry name" value="DDE_5"/>
    <property type="match status" value="1"/>
</dbReference>
<reference evidence="2 3" key="1">
    <citation type="submission" date="2019-10" db="EMBL/GenBank/DDBJ databases">
        <title>Genome sequence of Azospirillum melinis.</title>
        <authorList>
            <person name="Ambrosini A."/>
            <person name="Sant'Anna F.H."/>
            <person name="Cassan F.D."/>
            <person name="Souza E.M."/>
            <person name="Passaglia L.M.P."/>
        </authorList>
    </citation>
    <scope>NUCLEOTIDE SEQUENCE [LARGE SCALE GENOMIC DNA]</scope>
    <source>
        <strain evidence="2 3">TMCY0552</strain>
    </source>
</reference>
<evidence type="ECO:0000313" key="3">
    <source>
        <dbReference type="Proteomes" id="UP000605086"/>
    </source>
</evidence>
<dbReference type="InterPro" id="IPR038721">
    <property type="entry name" value="IS701-like_DDE_dom"/>
</dbReference>
<protein>
    <recommendedName>
        <fullName evidence="1">Transposase IS701-like DDE domain-containing protein</fullName>
    </recommendedName>
</protein>
<comment type="caution">
    <text evidence="2">The sequence shown here is derived from an EMBL/GenBank/DDBJ whole genome shotgun (WGS) entry which is preliminary data.</text>
</comment>
<sequence length="211" mass="23246">MVRPVVLPKSFVAWLWPYLEAFSGRTRATVAALTVGAVLSVGPRTVANALRVLGLADEAGFATFHRVLNRNAWSGLVLVRTLLHALVGAFVPDGPVVIGIDHTLERRRGPCIRPASQYYDAVRSSKKRRVTSPGLRWLTAMLLVKVPFAGRIWGLPVLTALTPSRSWCQEHGRHYRSVNDWARAGCTAGCRTGCWSPSWTAGSPRWTCSMR</sequence>
<keyword evidence="3" id="KW-1185">Reference proteome</keyword>
<feature type="domain" description="Transposase IS701-like DDE" evidence="1">
    <location>
        <begin position="19"/>
        <end position="142"/>
    </location>
</feature>
<dbReference type="EMBL" id="WHOS01000011">
    <property type="protein sequence ID" value="NUA99724.1"/>
    <property type="molecule type" value="Genomic_DNA"/>
</dbReference>
<dbReference type="Proteomes" id="UP000605086">
    <property type="component" value="Unassembled WGS sequence"/>
</dbReference>
<evidence type="ECO:0000313" key="2">
    <source>
        <dbReference type="EMBL" id="NUA99724.1"/>
    </source>
</evidence>
<accession>A0ABX2KGG1</accession>
<gene>
    <name evidence="2" type="ORF">GBZ48_10505</name>
</gene>